<dbReference type="PANTHER" id="PTHR15678">
    <property type="entry name" value="ANTIGEN MLAA-22-RELATED"/>
    <property type="match status" value="1"/>
</dbReference>
<keyword evidence="2" id="KW-0472">Membrane</keyword>
<keyword evidence="5" id="KW-1185">Reference proteome</keyword>
<feature type="transmembrane region" description="Helical" evidence="2">
    <location>
        <begin position="117"/>
        <end position="137"/>
    </location>
</feature>
<evidence type="ECO:0000259" key="3">
    <source>
        <dbReference type="SMART" id="SM01214"/>
    </source>
</evidence>
<dbReference type="Pfam" id="PF10344">
    <property type="entry name" value="Hobbit"/>
    <property type="match status" value="2"/>
</dbReference>
<keyword evidence="2" id="KW-0812">Transmembrane</keyword>
<protein>
    <recommendedName>
        <fullName evidence="3">FMP27/BLTP2/Hobbit GFWDK motif-containing RBG unit domain-containing protein</fullName>
    </recommendedName>
</protein>
<feature type="compositionally biased region" description="Pro residues" evidence="1">
    <location>
        <begin position="802"/>
        <end position="811"/>
    </location>
</feature>
<gene>
    <name evidence="4" type="ORF">FVE85_7233</name>
</gene>
<dbReference type="InterPro" id="IPR045167">
    <property type="entry name" value="Hobbit"/>
</dbReference>
<comment type="caution">
    <text evidence="4">The sequence shown here is derived from an EMBL/GenBank/DDBJ whole genome shotgun (WGS) entry which is preliminary data.</text>
</comment>
<feature type="transmembrane region" description="Helical" evidence="2">
    <location>
        <begin position="303"/>
        <end position="322"/>
    </location>
</feature>
<dbReference type="EMBL" id="VRMN01000001">
    <property type="protein sequence ID" value="KAA8499648.1"/>
    <property type="molecule type" value="Genomic_DNA"/>
</dbReference>
<sequence>MRSAASGKAEHGRAQGENSMPREETADGRLIVLGLMLRSLACVLGILLGVLLLVVCDDCVFLHVTGGLLVASVLACAIAELLAHALCRYLDMTLRVYVTSASLQVHGLRQWFKQPPLILFAWKLYSVHFVGNVYVRIPVMYIEVDKLLVEVPHSSRASTTATVVGTENHVKTSQNVAQTKTRQGRRKKGSEWLAKLSKVPLPLVLMYPLYIWSNCILHIIFLLFRTFEIRQHGIEILYGEKLLVCANPSSSVCIPSGLFGFRSESWFGDLHVSAEVAASGSKSGRKRHLLTARIRAPFLRFSYYPSAFALFVPRLFGVLDFVRIEGSLAHIRADTDSNVHARVDHAQLSCQLGNTKALNALRPDWFSDVRNRIVWRRRLFVPGYWNVRVHINGIQASLGERHRSLRAQIASADVVALGAVTTVLKTSTTISISKMSLADPGPVPSDALVHDLIRCKSIERRTVAALLQQRAMMFVTLRKVQLDLSVQDDTSCPVVSLFTGGLVVACNTTAAARTVQLLQDELGFEMKAKEKEQNEATRTAPEGISEIGTPFPAEVEQTLGMGVSARGTSSNGTANGTHTQCPVEARDNWASRTERTAAAVSAGVPEASVLKTFANGSSDAVTCVLDTVAPPSTAIDSSEAEAAVESPLDKALRKVGLDVTLKVNISESAIIVYGSEVVGDAATLGVMLHLQSTSETELSLLSSDQYENKQARATVFVRKIRLYHLQRDAVREHAHWKNLELFCDESLNLRVRLHSPTILWTPDFQEGMESLKLLFLPLASLKSSKASSLRPESSTEPSVPTASPPMPPPKKQPLNAITRNIELTAISVKFTASFMDGPSASAYIGQWGPFKLGDPQWGRGRDLVYIVNEEPLAYAESFTYDNPIPSSIPVDPVKEPLEVSFELNGTRILLPYDVHYGNSWGSFMMRMKVFIEDAKARKVRSGKPKKHKIFPQLHIRGSDTIAYFEDDVLNGHLTELLPLRQDEAAERLKRMRMFNKRLSFLPDHVLENHADDLLAMIFEQDWAIYKHRLLALRDEFSYLTPGLPFHRLRAPPMVSLRIGRADYRLFRTRRMIDEVSAYNIRRLLELDGCQTEIANLTDERNYLQLGFRRMEFGLQDISLHLRDFPTPILHVKSWTCKKEEKESGVEEPGAEVGFLQQASNLPYGVEFTFPLGVHRVGVMRRGIDPVRLYWDADFVMRGVDISYNHSYFPAFIDFTRQFARFAPFSKDPSPKPAWFDAMRIYMHGRLTLALQDVHIRACATQSPYAQMDQVRYVDLDARELRLTLSKLVSKTRKSPIKIECTHVQLKPRVYQPETVSIISIQTLRLGIFPTWHCLDGHDPTNHWAVIPFPDHDHREGRSRLEPSTLYEVRVVDVLPRFADTAEDAAKRALVIPWESYLPVGHDTYAKMRTRRLDLEFEILVRFTPKTSSYAPRSVVFSDGVSTLMHLGKMFASKNPSFKAPPRRAWPGAAPICPDTFITLLRKLKLKVSMTDLELDLWNNLEPGNGLHVSLGAAEAFLRLTRADLFPAPLQLVQRDASLRSLSVDITLPQKLDVGAHDNNPRRGFLMSAKQIDLNTLLDGGLPRTPSDDHEGGALLSIMTSKQTSPFHAFAPCAEYDRGNAIEQDAFQNTIQVYTLRFIWSPDRRDAVFVAWPPAFAERDLFFAGPHMLDPAFVHAAGSEKNGEDDDYDGVGDGPISVSDLAAPAWIGDRGAGSLRILFREMEQPDPSEKSRLPSTGSVDEKDPFTFSRVRTQESLAMAEAFKRVPIFSIQVFDEQVLFKAAEMPSIAVLASEKMTLRVVGKESDELLNEKEFQMELEGAEIFAVTRSLDLFQYGTYWVDRSLRSELAQPLARKGRFEVITENPFTLLMCFVQPAAMEESGKVASRAAQLLINIPALSVTSTSTQFQTILDVVRKIMMKRNPFNALVQEELANIKYSLQLADIKSAKMSELLVHAARIRDVVRLFDYAVDTGQKHYVADFMKIQPVGVSVYDVRRQYFAKLRALVTFIKKEHHSSSAQADEIFPSMFLSYSFDAWSWKLKQKSSLSSTPFLELRMDELVCKHILYVGKVTSQEFTFADIAIVNLEAANSAHHRKNRNSIVLATNVADEQRRKRLFSEIKASDETPVAFLCRGTQSERIGGIAVYDSFMIHVLPIHASLSNHLIRSMKLFLFGGRSSSGTHDEADLSNGMDDDLLSTESALDVDDDGPVGKRGNHAKEEKAGGKKSNGGGSGIVRSDSVGGTGGGADEAGSWLANIRNRYRPDENVETMRTRAETSIFFKYIYIGDVTLNVSFRVKEQSRHEGFLDVQNMEISFPSTMYNSKVWAWKNFFEQVKRDYISAAIRKALAAWSRQKLDVMFGRKNTVEKKESNQRGLRASLRSRVNVKQRLEEKDAADGGGGNLRKLTRSLSMTSPEERSSLHRGEDEPLDVQDPNCMKIEDCLELLFQPPRAIPAEERRRAAISLLFGVTD</sequence>
<evidence type="ECO:0000256" key="2">
    <source>
        <dbReference type="SAM" id="Phobius"/>
    </source>
</evidence>
<evidence type="ECO:0000313" key="5">
    <source>
        <dbReference type="Proteomes" id="UP000324585"/>
    </source>
</evidence>
<dbReference type="OMA" id="WLANIRN"/>
<feature type="region of interest" description="Disordered" evidence="1">
    <location>
        <begin position="1"/>
        <end position="22"/>
    </location>
</feature>
<dbReference type="OrthoDB" id="3935at2759"/>
<name>A0A5J4Z921_PORPP</name>
<organism evidence="4 5">
    <name type="scientific">Porphyridium purpureum</name>
    <name type="common">Red alga</name>
    <name type="synonym">Porphyridium cruentum</name>
    <dbReference type="NCBI Taxonomy" id="35688"/>
    <lineage>
        <taxon>Eukaryota</taxon>
        <taxon>Rhodophyta</taxon>
        <taxon>Bangiophyceae</taxon>
        <taxon>Porphyridiales</taxon>
        <taxon>Porphyridiaceae</taxon>
        <taxon>Porphyridium</taxon>
    </lineage>
</organism>
<feature type="compositionally biased region" description="Basic and acidic residues" evidence="1">
    <location>
        <begin position="2411"/>
        <end position="2422"/>
    </location>
</feature>
<dbReference type="Proteomes" id="UP000324585">
    <property type="component" value="Unassembled WGS sequence"/>
</dbReference>
<dbReference type="PANTHER" id="PTHR15678:SF6">
    <property type="entry name" value="BRIDGE-LIKE LIPID TRANSFER PROTEIN FAMILY MEMBER 2"/>
    <property type="match status" value="1"/>
</dbReference>
<feature type="domain" description="FMP27/BLTP2/Hobbit GFWDK motif-containing RBG unit" evidence="3">
    <location>
        <begin position="1123"/>
        <end position="1266"/>
    </location>
</feature>
<feature type="region of interest" description="Disordered" evidence="1">
    <location>
        <begin position="786"/>
        <end position="813"/>
    </location>
</feature>
<reference evidence="5" key="1">
    <citation type="journal article" date="2019" name="Nat. Commun.">
        <title>Expansion of phycobilisome linker gene families in mesophilic red algae.</title>
        <authorList>
            <person name="Lee J."/>
            <person name="Kim D."/>
            <person name="Bhattacharya D."/>
            <person name="Yoon H.S."/>
        </authorList>
    </citation>
    <scope>NUCLEOTIDE SEQUENCE [LARGE SCALE GENOMIC DNA]</scope>
    <source>
        <strain evidence="5">CCMP 1328</strain>
    </source>
</reference>
<feature type="compositionally biased region" description="Basic and acidic residues" evidence="1">
    <location>
        <begin position="8"/>
        <end position="22"/>
    </location>
</feature>
<feature type="transmembrane region" description="Helical" evidence="2">
    <location>
        <begin position="205"/>
        <end position="224"/>
    </location>
</feature>
<keyword evidence="2" id="KW-1133">Transmembrane helix</keyword>
<dbReference type="SMART" id="SM01214">
    <property type="entry name" value="Fmp27_GFWDK"/>
    <property type="match status" value="1"/>
</dbReference>
<feature type="region of interest" description="Disordered" evidence="1">
    <location>
        <begin position="2387"/>
        <end position="2429"/>
    </location>
</feature>
<evidence type="ECO:0000256" key="1">
    <source>
        <dbReference type="SAM" id="MobiDB-lite"/>
    </source>
</evidence>
<dbReference type="InterPro" id="IPR019441">
    <property type="entry name" value="FMP27/BLTP2/Hobbit_GFWDK_RBG"/>
</dbReference>
<feature type="region of interest" description="Disordered" evidence="1">
    <location>
        <begin position="2197"/>
        <end position="2244"/>
    </location>
</feature>
<evidence type="ECO:0000313" key="4">
    <source>
        <dbReference type="EMBL" id="KAA8499648.1"/>
    </source>
</evidence>
<proteinExistence type="predicted"/>
<feature type="transmembrane region" description="Helical" evidence="2">
    <location>
        <begin position="60"/>
        <end position="83"/>
    </location>
</feature>
<accession>A0A5J4Z921</accession>
<feature type="transmembrane region" description="Helical" evidence="2">
    <location>
        <begin position="30"/>
        <end position="54"/>
    </location>
</feature>